<comment type="catalytic activity">
    <reaction evidence="2">
        <text>2 GTP = 3',3'-c-di-GMP + 2 diphosphate</text>
        <dbReference type="Rhea" id="RHEA:24898"/>
        <dbReference type="ChEBI" id="CHEBI:33019"/>
        <dbReference type="ChEBI" id="CHEBI:37565"/>
        <dbReference type="ChEBI" id="CHEBI:58805"/>
        <dbReference type="EC" id="2.7.7.65"/>
    </reaction>
</comment>
<dbReference type="AlphaFoldDB" id="A0A1I5W7Y3"/>
<name>A0A1I5W7Y3_9GAMM</name>
<dbReference type="SUPFAM" id="SSF55073">
    <property type="entry name" value="Nucleotide cyclase"/>
    <property type="match status" value="1"/>
</dbReference>
<dbReference type="OrthoDB" id="5800589at2"/>
<evidence type="ECO:0000313" key="6">
    <source>
        <dbReference type="Proteomes" id="UP000182692"/>
    </source>
</evidence>
<dbReference type="CDD" id="cd01949">
    <property type="entry name" value="GGDEF"/>
    <property type="match status" value="1"/>
</dbReference>
<dbReference type="Gene3D" id="3.30.450.40">
    <property type="match status" value="1"/>
</dbReference>
<dbReference type="EC" id="2.7.7.65" evidence="1"/>
<dbReference type="GO" id="GO:0052621">
    <property type="term" value="F:diguanylate cyclase activity"/>
    <property type="evidence" value="ECO:0007669"/>
    <property type="project" value="UniProtKB-EC"/>
</dbReference>
<sequence length="368" mass="41098">MSQEFAPLNTVFQQLPSIVRRRDVSFSVWTQEMLLIGLNYFSANAASLSRIDNKELHIVECISEGSVPERFSGQVVSVSSSFCGITAGSEKAIIAPDTQQHEKLAGHPAINSLPQGYWGVAIYFGGAVWGTLSFSRNTAEPRHNDAQDEDALVLMAGMLEMKLENEEYSAELEGTRQSYSELSQRLEHLQFVDPLTELPSRRALFDYLHRELNQLIRRDGEGAVALVDIDFLRMTNEKYGHDEGDRILKGVATALRNAIRNYDYVARYSGEQFIVWLPDTLQSEVAKVCERMATHVNKCLLDGKPVTISVGYCAFRSDSEYPIPYARALDKLIDMAHNALLEAKNQGRNCAISASKKPITIRSLTTQG</sequence>
<reference evidence="5 6" key="1">
    <citation type="submission" date="2016-10" db="EMBL/GenBank/DDBJ databases">
        <authorList>
            <person name="de Groot N.N."/>
        </authorList>
    </citation>
    <scope>NUCLEOTIDE SEQUENCE [LARGE SCALE GENOMIC DNA]</scope>
    <source>
        <strain evidence="5 6">DSM 15893</strain>
    </source>
</reference>
<dbReference type="SUPFAM" id="SSF55781">
    <property type="entry name" value="GAF domain-like"/>
    <property type="match status" value="1"/>
</dbReference>
<evidence type="ECO:0000256" key="3">
    <source>
        <dbReference type="SAM" id="Coils"/>
    </source>
</evidence>
<dbReference type="RefSeq" id="WP_074928488.1">
    <property type="nucleotide sequence ID" value="NZ_FOWR01000045.1"/>
</dbReference>
<dbReference type="PROSITE" id="PS50887">
    <property type="entry name" value="GGDEF"/>
    <property type="match status" value="1"/>
</dbReference>
<feature type="domain" description="GGDEF" evidence="4">
    <location>
        <begin position="220"/>
        <end position="356"/>
    </location>
</feature>
<dbReference type="Gene3D" id="3.30.70.270">
    <property type="match status" value="1"/>
</dbReference>
<accession>A0A1I5W7Y3</accession>
<proteinExistence type="predicted"/>
<dbReference type="Pfam" id="PF00990">
    <property type="entry name" value="GGDEF"/>
    <property type="match status" value="1"/>
</dbReference>
<dbReference type="GeneID" id="35873260"/>
<evidence type="ECO:0000259" key="4">
    <source>
        <dbReference type="PROSITE" id="PS50887"/>
    </source>
</evidence>
<protein>
    <recommendedName>
        <fullName evidence="1">diguanylate cyclase</fullName>
        <ecNumber evidence="1">2.7.7.65</ecNumber>
    </recommendedName>
</protein>
<keyword evidence="3" id="KW-0175">Coiled coil</keyword>
<dbReference type="STRING" id="1121869.SAMN03084138_04212"/>
<dbReference type="EMBL" id="FOWR01000045">
    <property type="protein sequence ID" value="SFQ15859.1"/>
    <property type="molecule type" value="Genomic_DNA"/>
</dbReference>
<dbReference type="InterPro" id="IPR029787">
    <property type="entry name" value="Nucleotide_cyclase"/>
</dbReference>
<organism evidence="5 6">
    <name type="scientific">Enterovibrio norvegicus DSM 15893</name>
    <dbReference type="NCBI Taxonomy" id="1121869"/>
    <lineage>
        <taxon>Bacteria</taxon>
        <taxon>Pseudomonadati</taxon>
        <taxon>Pseudomonadota</taxon>
        <taxon>Gammaproteobacteria</taxon>
        <taxon>Vibrionales</taxon>
        <taxon>Vibrionaceae</taxon>
        <taxon>Enterovibrio</taxon>
    </lineage>
</organism>
<feature type="coiled-coil region" evidence="3">
    <location>
        <begin position="158"/>
        <end position="185"/>
    </location>
</feature>
<dbReference type="InterPro" id="IPR050469">
    <property type="entry name" value="Diguanylate_Cyclase"/>
</dbReference>
<dbReference type="Proteomes" id="UP000182692">
    <property type="component" value="Unassembled WGS sequence"/>
</dbReference>
<evidence type="ECO:0000256" key="2">
    <source>
        <dbReference type="ARBA" id="ARBA00034247"/>
    </source>
</evidence>
<dbReference type="PANTHER" id="PTHR45138">
    <property type="entry name" value="REGULATORY COMPONENTS OF SENSORY TRANSDUCTION SYSTEM"/>
    <property type="match status" value="1"/>
</dbReference>
<gene>
    <name evidence="5" type="ORF">SAMN03084138_04212</name>
</gene>
<dbReference type="InterPro" id="IPR000160">
    <property type="entry name" value="GGDEF_dom"/>
</dbReference>
<dbReference type="PANTHER" id="PTHR45138:SF9">
    <property type="entry name" value="DIGUANYLATE CYCLASE DGCM-RELATED"/>
    <property type="match status" value="1"/>
</dbReference>
<dbReference type="InterPro" id="IPR029016">
    <property type="entry name" value="GAF-like_dom_sf"/>
</dbReference>
<evidence type="ECO:0000313" key="5">
    <source>
        <dbReference type="EMBL" id="SFQ15859.1"/>
    </source>
</evidence>
<dbReference type="InterPro" id="IPR043128">
    <property type="entry name" value="Rev_trsase/Diguanyl_cyclase"/>
</dbReference>
<dbReference type="SMART" id="SM00267">
    <property type="entry name" value="GGDEF"/>
    <property type="match status" value="1"/>
</dbReference>
<evidence type="ECO:0000256" key="1">
    <source>
        <dbReference type="ARBA" id="ARBA00012528"/>
    </source>
</evidence>
<dbReference type="NCBIfam" id="TIGR00254">
    <property type="entry name" value="GGDEF"/>
    <property type="match status" value="1"/>
</dbReference>